<evidence type="ECO:0000313" key="5">
    <source>
        <dbReference type="EMBL" id="CAF1663538.1"/>
    </source>
</evidence>
<dbReference type="OrthoDB" id="2121937at2759"/>
<protein>
    <recommendedName>
        <fullName evidence="2">PKD/REJ-like domain-containing protein</fullName>
    </recommendedName>
</protein>
<gene>
    <name evidence="3" type="ORF">BJG266_LOCUS46694</name>
    <name evidence="4" type="ORF">BJG266_LOCUS46696</name>
    <name evidence="5" type="ORF">QVE165_LOCUS63727</name>
    <name evidence="6" type="ORF">QVE165_LOCUS63729</name>
</gene>
<evidence type="ECO:0000259" key="2">
    <source>
        <dbReference type="Pfam" id="PF02010"/>
    </source>
</evidence>
<dbReference type="EMBL" id="CAJNOI010005002">
    <property type="protein sequence ID" value="CAF1557461.1"/>
    <property type="molecule type" value="Genomic_DNA"/>
</dbReference>
<name>A0A815XH51_9BILA</name>
<dbReference type="Proteomes" id="UP000663832">
    <property type="component" value="Unassembled WGS sequence"/>
</dbReference>
<dbReference type="EMBL" id="CAJNOM010005402">
    <property type="protein sequence ID" value="CAF1663538.1"/>
    <property type="molecule type" value="Genomic_DNA"/>
</dbReference>
<dbReference type="Pfam" id="PF02010">
    <property type="entry name" value="REJ"/>
    <property type="match status" value="1"/>
</dbReference>
<evidence type="ECO:0000313" key="3">
    <source>
        <dbReference type="EMBL" id="CAF1557461.1"/>
    </source>
</evidence>
<dbReference type="EMBL" id="CAJNOM010005404">
    <property type="protein sequence ID" value="CAF1663550.1"/>
    <property type="molecule type" value="Genomic_DNA"/>
</dbReference>
<keyword evidence="7" id="KW-1185">Reference proteome</keyword>
<feature type="non-terminal residue" evidence="3">
    <location>
        <position position="1"/>
    </location>
</feature>
<evidence type="ECO:0000313" key="6">
    <source>
        <dbReference type="EMBL" id="CAF1663550.1"/>
    </source>
</evidence>
<evidence type="ECO:0000313" key="4">
    <source>
        <dbReference type="EMBL" id="CAF1557493.1"/>
    </source>
</evidence>
<proteinExistence type="predicted"/>
<evidence type="ECO:0000313" key="7">
    <source>
        <dbReference type="Proteomes" id="UP000663832"/>
    </source>
</evidence>
<dbReference type="AlphaFoldDB" id="A0A815XH51"/>
<accession>A0A815XH51</accession>
<dbReference type="InterPro" id="IPR002859">
    <property type="entry name" value="PKD/REJ-like"/>
</dbReference>
<evidence type="ECO:0000256" key="1">
    <source>
        <dbReference type="SAM" id="MobiDB-lite"/>
    </source>
</evidence>
<feature type="domain" description="PKD/REJ-like" evidence="2">
    <location>
        <begin position="260"/>
        <end position="721"/>
    </location>
</feature>
<sequence>TEILEKTTDSVQSTTNADQNTTYGIQSTTQIIEKTTNSAQSTMYADQDTTYDMELTTNKALETTYGIEQTTEIAQETTDSVQTTTEILEDTTGNVQLTTNADQETTYDMQSTTETMQETSDNVQSTTNAGQDTTYGIQSTTQIMHKTTDSTQSSINAAQETSYPVETTIEDAYTTTDIEEESTIMMETTKYVQTTINQTTTPFIEGQSSTSTIMISPRMLQIPVVNQDCSPARITLIPGRSTLLAPEQFRRNQDFYISSNIQLNCNTSLSTILQWTINNCSSTDCSSEIQIDQTIPTTLSELYIPARTLSYGIYELTLTVTIVASSNEISSASVYIQINPSGITANLVKFGTSMITRGHQQDLSFNPGTFSVDPNGLSFNAFDWTYEYYCRIYGLYNFPNIQGTLLPIDDPRIDPSNPACISNRTDNRKSWQYNGANDSLKSSVTILSDSLLSNRTYQFMVYMENRQNSLIQTTGYVLVNVVDTQPQMIVIACVISTMCVPNIEFQLLNPTTQVALYSICIGNCSSLINITWNIYQGFNASLSTVQWISLNQSIQYENNWLYGTNTSNFTALNQLFINNPNIFYWRFEVVYSFPSLKTSSALNFVINQPPQNGSCSISPQNGTTSTLFTISCSNWLDEDGIQDYSLYSYSTDSSKKVMIAFSTLSRFQVRLSSQNDNISIVNLFIYISDTFDCITEFNISSIIVTTDSSDITNLINALQSPTTGLLINNPIIQLLSTGNQNTVGQILSSLSQQLNKINADALGNAISNGISATSISISPLGSQTLPVLTVPFNESALTEYKKQLNLYANLRDYLMSFTTNLVISTSDSIILQASTLTQLTQSTNQLTRSSATIASNKCYQLAQALYTVSTQTSYEDVQTAANQIAQCTSNVLTAINGPLQGRTLILDLDSSRANTIPQDYDTDLESGWSNLSMITSF</sequence>
<comment type="caution">
    <text evidence="3">The sequence shown here is derived from an EMBL/GenBank/DDBJ whole genome shotgun (WGS) entry which is preliminary data.</text>
</comment>
<feature type="region of interest" description="Disordered" evidence="1">
    <location>
        <begin position="110"/>
        <end position="134"/>
    </location>
</feature>
<evidence type="ECO:0000313" key="8">
    <source>
        <dbReference type="Proteomes" id="UP000663877"/>
    </source>
</evidence>
<reference evidence="3" key="1">
    <citation type="submission" date="2021-02" db="EMBL/GenBank/DDBJ databases">
        <authorList>
            <person name="Nowell W R."/>
        </authorList>
    </citation>
    <scope>NUCLEOTIDE SEQUENCE</scope>
</reference>
<dbReference type="Proteomes" id="UP000663877">
    <property type="component" value="Unassembled WGS sequence"/>
</dbReference>
<dbReference type="EMBL" id="CAJNOI010005004">
    <property type="protein sequence ID" value="CAF1557493.1"/>
    <property type="molecule type" value="Genomic_DNA"/>
</dbReference>
<organism evidence="3 8">
    <name type="scientific">Adineta steineri</name>
    <dbReference type="NCBI Taxonomy" id="433720"/>
    <lineage>
        <taxon>Eukaryota</taxon>
        <taxon>Metazoa</taxon>
        <taxon>Spiralia</taxon>
        <taxon>Gnathifera</taxon>
        <taxon>Rotifera</taxon>
        <taxon>Eurotatoria</taxon>
        <taxon>Bdelloidea</taxon>
        <taxon>Adinetida</taxon>
        <taxon>Adinetidae</taxon>
        <taxon>Adineta</taxon>
    </lineage>
</organism>